<dbReference type="InterPro" id="IPR017476">
    <property type="entry name" value="UDP-Glc/GDP-Man"/>
</dbReference>
<evidence type="ECO:0000256" key="1">
    <source>
        <dbReference type="ARBA" id="ARBA00023002"/>
    </source>
</evidence>
<dbReference type="Gene3D" id="3.40.50.720">
    <property type="entry name" value="NAD(P)-binding Rossmann-like Domain"/>
    <property type="match status" value="2"/>
</dbReference>
<proteinExistence type="inferred from homology"/>
<evidence type="ECO:0000256" key="2">
    <source>
        <dbReference type="ARBA" id="ARBA00023027"/>
    </source>
</evidence>
<protein>
    <submittedName>
        <fullName evidence="6">Nucleotide sugar dehydrogenase</fullName>
    </submittedName>
</protein>
<dbReference type="PIRSF" id="PIRSF500136">
    <property type="entry name" value="UDP_ManNAc_DH"/>
    <property type="match status" value="1"/>
</dbReference>
<keyword evidence="2" id="KW-0520">NAD</keyword>
<evidence type="ECO:0000256" key="4">
    <source>
        <dbReference type="SAM" id="Phobius"/>
    </source>
</evidence>
<keyword evidence="4" id="KW-0812">Transmembrane</keyword>
<dbReference type="PANTHER" id="PTHR43491">
    <property type="entry name" value="UDP-N-ACETYL-D-MANNOSAMINE DEHYDROGENASE"/>
    <property type="match status" value="1"/>
</dbReference>
<reference evidence="6" key="1">
    <citation type="submission" date="2022-02" db="EMBL/GenBank/DDBJ databases">
        <title>Draft Genome Sequence of Bacillus vallismortis Strain BL01, Isolated from Artemisia lerchiana Web. Roots.</title>
        <authorList>
            <person name="Chebotar V.K."/>
            <person name="Gancheva M.S."/>
            <person name="Chizhevskaya E.P."/>
            <person name="Komarova O.V."/>
            <person name="Baganova M.E."/>
            <person name="Zaplatkin A.N."/>
            <person name="Pishchik V.N."/>
        </authorList>
    </citation>
    <scope>NUCLEOTIDE SEQUENCE</scope>
    <source>
        <strain evidence="6">BL01</strain>
    </source>
</reference>
<dbReference type="EMBL" id="CP092751">
    <property type="protein sequence ID" value="USP96239.1"/>
    <property type="molecule type" value="Genomic_DNA"/>
</dbReference>
<dbReference type="Pfam" id="PF03721">
    <property type="entry name" value="UDPG_MGDP_dh_N"/>
    <property type="match status" value="1"/>
</dbReference>
<evidence type="ECO:0000256" key="3">
    <source>
        <dbReference type="PIRNR" id="PIRNR000124"/>
    </source>
</evidence>
<dbReference type="Pfam" id="PF03720">
    <property type="entry name" value="UDPG_MGDP_dh_C"/>
    <property type="match status" value="1"/>
</dbReference>
<feature type="transmembrane region" description="Helical" evidence="4">
    <location>
        <begin position="12"/>
        <end position="31"/>
    </location>
</feature>
<evidence type="ECO:0000313" key="6">
    <source>
        <dbReference type="EMBL" id="USP96239.1"/>
    </source>
</evidence>
<sequence length="444" mass="49653">MEILERIKRKQASIGIAGLGYVGLPLAAAYAENGFSVMGIDSDPEKVKLINQGINYIDGIDLEKVVADGRLKAADHYEEIHKLDVMIICVPTPLDQNQQPDISYIVNVMNHVKKRLKKGSLIILESTTYPGTTEDIIQQAVTEEGFIVGEDIYICFSPERIDPGNRNFTIKNTTKVIGGITPKCLERGQLLYSHIIDTVFPVSSPRVAEMSKLLENTFRSINIAFINEMALMCEKLEVNIWEVIKAASTKPFGFMPFYPGPGIGGHCIPLDPMYLSWKARGENFFSRFIETAQEINKQMPQHIVGKISEILNEAKKCLNGASILLLGMAYKPNVSDCRESPSLDVYELLTEMGAKVSVNEPFCENIFDRNGAKMDNRPLHYSQFAEYDCVVLLTPHSLYDPDLLTSSAKALLDTRNLTDGIHQDHVYVIGSPVKKRKRKQLLPN</sequence>
<dbReference type="Pfam" id="PF00984">
    <property type="entry name" value="UDPG_MGDP_dh"/>
    <property type="match status" value="1"/>
</dbReference>
<keyword evidence="7" id="KW-1185">Reference proteome</keyword>
<keyword evidence="4" id="KW-1133">Transmembrane helix</keyword>
<evidence type="ECO:0000313" key="7">
    <source>
        <dbReference type="Proteomes" id="UP001057348"/>
    </source>
</evidence>
<dbReference type="InterPro" id="IPR014027">
    <property type="entry name" value="UDP-Glc/GDP-Man_DH_C"/>
</dbReference>
<dbReference type="InterPro" id="IPR028359">
    <property type="entry name" value="UDP_ManNAc/GlcNAc_DH"/>
</dbReference>
<evidence type="ECO:0000259" key="5">
    <source>
        <dbReference type="SMART" id="SM00984"/>
    </source>
</evidence>
<keyword evidence="4" id="KW-0472">Membrane</keyword>
<dbReference type="InterPro" id="IPR008927">
    <property type="entry name" value="6-PGluconate_DH-like_C_sf"/>
</dbReference>
<dbReference type="SUPFAM" id="SSF48179">
    <property type="entry name" value="6-phosphogluconate dehydrogenase C-terminal domain-like"/>
    <property type="match status" value="1"/>
</dbReference>
<dbReference type="SUPFAM" id="SSF52413">
    <property type="entry name" value="UDP-glucose/GDP-mannose dehydrogenase C-terminal domain"/>
    <property type="match status" value="1"/>
</dbReference>
<dbReference type="SMART" id="SM00984">
    <property type="entry name" value="UDPG_MGDP_dh_C"/>
    <property type="match status" value="1"/>
</dbReference>
<dbReference type="NCBIfam" id="TIGR03026">
    <property type="entry name" value="NDP-sugDHase"/>
    <property type="match status" value="1"/>
</dbReference>
<dbReference type="PANTHER" id="PTHR43491:SF1">
    <property type="entry name" value="UDP-N-ACETYL-D-MANNOSAMINE DEHYDROGENASE"/>
    <property type="match status" value="1"/>
</dbReference>
<comment type="similarity">
    <text evidence="3">Belongs to the UDP-glucose/GDP-mannose dehydrogenase family.</text>
</comment>
<dbReference type="InterPro" id="IPR001732">
    <property type="entry name" value="UDP-Glc/GDP-Man_DH_N"/>
</dbReference>
<dbReference type="Proteomes" id="UP001057348">
    <property type="component" value="Chromosome"/>
</dbReference>
<dbReference type="InterPro" id="IPR036220">
    <property type="entry name" value="UDP-Glc/GDP-Man_DH_C_sf"/>
</dbReference>
<dbReference type="InterPro" id="IPR014026">
    <property type="entry name" value="UDP-Glc/GDP-Man_DH_dimer"/>
</dbReference>
<dbReference type="SUPFAM" id="SSF51735">
    <property type="entry name" value="NAD(P)-binding Rossmann-fold domains"/>
    <property type="match status" value="1"/>
</dbReference>
<dbReference type="RefSeq" id="WP_253268924.1">
    <property type="nucleotide sequence ID" value="NZ_CP092751.1"/>
</dbReference>
<name>A0ABY4Y215_BACVA</name>
<organism evidence="6 7">
    <name type="scientific">Bacillus vallismortis</name>
    <dbReference type="NCBI Taxonomy" id="72361"/>
    <lineage>
        <taxon>Bacteria</taxon>
        <taxon>Bacillati</taxon>
        <taxon>Bacillota</taxon>
        <taxon>Bacilli</taxon>
        <taxon>Bacillales</taxon>
        <taxon>Bacillaceae</taxon>
        <taxon>Bacillus</taxon>
    </lineage>
</organism>
<gene>
    <name evidence="6" type="ORF">MKF32_03950</name>
</gene>
<dbReference type="PIRSF" id="PIRSF000124">
    <property type="entry name" value="UDPglc_GDPman_dh"/>
    <property type="match status" value="1"/>
</dbReference>
<feature type="domain" description="UDP-glucose/GDP-mannose dehydrogenase C-terminal" evidence="5">
    <location>
        <begin position="324"/>
        <end position="420"/>
    </location>
</feature>
<accession>A0ABY4Y215</accession>
<keyword evidence="1" id="KW-0560">Oxidoreductase</keyword>
<dbReference type="InterPro" id="IPR036291">
    <property type="entry name" value="NAD(P)-bd_dom_sf"/>
</dbReference>